<reference evidence="2" key="1">
    <citation type="submission" date="2022-01" db="EMBL/GenBank/DDBJ databases">
        <title>Comparative genomics reveals a dynamic genome evolution in the ectomycorrhizal milk-cap (Lactarius) mushrooms.</title>
        <authorList>
            <consortium name="DOE Joint Genome Institute"/>
            <person name="Lebreton A."/>
            <person name="Tang N."/>
            <person name="Kuo A."/>
            <person name="LaButti K."/>
            <person name="Drula E."/>
            <person name="Barry K."/>
            <person name="Clum A."/>
            <person name="Lipzen A."/>
            <person name="Mousain D."/>
            <person name="Ng V."/>
            <person name="Wang R."/>
            <person name="Wang X."/>
            <person name="Dai Y."/>
            <person name="Henrissat B."/>
            <person name="Grigoriev I.V."/>
            <person name="Guerin-Laguette A."/>
            <person name="Yu F."/>
            <person name="Martin F.M."/>
        </authorList>
    </citation>
    <scope>NUCLEOTIDE SEQUENCE</scope>
    <source>
        <strain evidence="2">QP</strain>
    </source>
</reference>
<dbReference type="EMBL" id="JAKELL010000043">
    <property type="protein sequence ID" value="KAH8988193.1"/>
    <property type="molecule type" value="Genomic_DNA"/>
</dbReference>
<keyword evidence="3" id="KW-1185">Reference proteome</keyword>
<evidence type="ECO:0000313" key="2">
    <source>
        <dbReference type="EMBL" id="KAH8988193.1"/>
    </source>
</evidence>
<dbReference type="Proteomes" id="UP001201163">
    <property type="component" value="Unassembled WGS sequence"/>
</dbReference>
<organism evidence="2 3">
    <name type="scientific">Lactarius akahatsu</name>
    <dbReference type="NCBI Taxonomy" id="416441"/>
    <lineage>
        <taxon>Eukaryota</taxon>
        <taxon>Fungi</taxon>
        <taxon>Dikarya</taxon>
        <taxon>Basidiomycota</taxon>
        <taxon>Agaricomycotina</taxon>
        <taxon>Agaricomycetes</taxon>
        <taxon>Russulales</taxon>
        <taxon>Russulaceae</taxon>
        <taxon>Lactarius</taxon>
    </lineage>
</organism>
<feature type="chain" id="PRO_5042296280" evidence="1">
    <location>
        <begin position="32"/>
        <end position="111"/>
    </location>
</feature>
<comment type="caution">
    <text evidence="2">The sequence shown here is derived from an EMBL/GenBank/DDBJ whole genome shotgun (WGS) entry which is preliminary data.</text>
</comment>
<evidence type="ECO:0000256" key="1">
    <source>
        <dbReference type="SAM" id="SignalP"/>
    </source>
</evidence>
<protein>
    <submittedName>
        <fullName evidence="2">Uncharacterized protein</fullName>
    </submittedName>
</protein>
<feature type="signal peptide" evidence="1">
    <location>
        <begin position="1"/>
        <end position="31"/>
    </location>
</feature>
<proteinExistence type="predicted"/>
<keyword evidence="1" id="KW-0732">Signal</keyword>
<gene>
    <name evidence="2" type="ORF">EDB92DRAFT_1817620</name>
</gene>
<name>A0AAD4LG12_9AGAM</name>
<accession>A0AAD4LG12</accession>
<sequence length="111" mass="11959">MPLAPVQVLLGLKSLWLVLLTCRQLLVLASSLVVNPDPDATGVVGSGKWKGGQGRSGRLMFLSGYYIQCQYQGPYEELVKSTSTSKGPKNKDAEVGSLGKLLNGMVEEEFD</sequence>
<dbReference type="AlphaFoldDB" id="A0AAD4LG12"/>
<evidence type="ECO:0000313" key="3">
    <source>
        <dbReference type="Proteomes" id="UP001201163"/>
    </source>
</evidence>